<dbReference type="GO" id="GO:0005886">
    <property type="term" value="C:plasma membrane"/>
    <property type="evidence" value="ECO:0007669"/>
    <property type="project" value="UniProtKB-SubCell"/>
</dbReference>
<keyword evidence="7" id="KW-0325">Glycoprotein</keyword>
<evidence type="ECO:0000256" key="4">
    <source>
        <dbReference type="ARBA" id="ARBA00022692"/>
    </source>
</evidence>
<evidence type="ECO:0008006" key="11">
    <source>
        <dbReference type="Google" id="ProtNLM"/>
    </source>
</evidence>
<proteinExistence type="inferred from homology"/>
<comment type="subcellular location">
    <subcellularLocation>
        <location evidence="1">Cell membrane</location>
    </subcellularLocation>
</comment>
<feature type="transmembrane region" description="Helical" evidence="8">
    <location>
        <begin position="12"/>
        <end position="33"/>
    </location>
</feature>
<accession>A0A7R8YUA9</accession>
<evidence type="ECO:0000256" key="7">
    <source>
        <dbReference type="ARBA" id="ARBA00023180"/>
    </source>
</evidence>
<evidence type="ECO:0000256" key="2">
    <source>
        <dbReference type="ARBA" id="ARBA00010532"/>
    </source>
</evidence>
<keyword evidence="5 8" id="KW-1133">Transmembrane helix</keyword>
<evidence type="ECO:0000256" key="8">
    <source>
        <dbReference type="SAM" id="Phobius"/>
    </source>
</evidence>
<evidence type="ECO:0000313" key="9">
    <source>
        <dbReference type="EMBL" id="CAD7085972.1"/>
    </source>
</evidence>
<name>A0A7R8YUA9_HERIL</name>
<keyword evidence="6 8" id="KW-0472">Membrane</keyword>
<dbReference type="GO" id="GO:0005737">
    <property type="term" value="C:cytoplasm"/>
    <property type="evidence" value="ECO:0007669"/>
    <property type="project" value="TreeGrafter"/>
</dbReference>
<evidence type="ECO:0000256" key="3">
    <source>
        <dbReference type="ARBA" id="ARBA00022475"/>
    </source>
</evidence>
<keyword evidence="3" id="KW-1003">Cell membrane</keyword>
<keyword evidence="4 8" id="KW-0812">Transmembrane</keyword>
<evidence type="ECO:0000256" key="5">
    <source>
        <dbReference type="ARBA" id="ARBA00022989"/>
    </source>
</evidence>
<dbReference type="GO" id="GO:0005044">
    <property type="term" value="F:scavenger receptor activity"/>
    <property type="evidence" value="ECO:0007669"/>
    <property type="project" value="TreeGrafter"/>
</dbReference>
<gene>
    <name evidence="9" type="ORF">HERILL_LOCUS8779</name>
</gene>
<dbReference type="OMA" id="FMNLRPQ"/>
<dbReference type="OrthoDB" id="514335at2759"/>
<organism evidence="9 10">
    <name type="scientific">Hermetia illucens</name>
    <name type="common">Black soldier fly</name>
    <dbReference type="NCBI Taxonomy" id="343691"/>
    <lineage>
        <taxon>Eukaryota</taxon>
        <taxon>Metazoa</taxon>
        <taxon>Ecdysozoa</taxon>
        <taxon>Arthropoda</taxon>
        <taxon>Hexapoda</taxon>
        <taxon>Insecta</taxon>
        <taxon>Pterygota</taxon>
        <taxon>Neoptera</taxon>
        <taxon>Endopterygota</taxon>
        <taxon>Diptera</taxon>
        <taxon>Brachycera</taxon>
        <taxon>Stratiomyomorpha</taxon>
        <taxon>Stratiomyidae</taxon>
        <taxon>Hermetiinae</taxon>
        <taxon>Hermetia</taxon>
    </lineage>
</organism>
<evidence type="ECO:0000256" key="6">
    <source>
        <dbReference type="ARBA" id="ARBA00023136"/>
    </source>
</evidence>
<dbReference type="FunCoup" id="A0A7R8YUA9">
    <property type="interactions" value="48"/>
</dbReference>
<dbReference type="Pfam" id="PF01130">
    <property type="entry name" value="CD36"/>
    <property type="match status" value="1"/>
</dbReference>
<dbReference type="InterPro" id="IPR002159">
    <property type="entry name" value="CD36_fam"/>
</dbReference>
<reference evidence="9 10" key="1">
    <citation type="submission" date="2020-11" db="EMBL/GenBank/DDBJ databases">
        <authorList>
            <person name="Wallbank WR R."/>
            <person name="Pardo Diaz C."/>
            <person name="Kozak K."/>
            <person name="Martin S."/>
            <person name="Jiggins C."/>
            <person name="Moest M."/>
            <person name="Warren A I."/>
            <person name="Generalovic N T."/>
            <person name="Byers J.R.P. K."/>
            <person name="Montejo-Kovacevich G."/>
            <person name="Yen C E."/>
        </authorList>
    </citation>
    <scope>NUCLEOTIDE SEQUENCE [LARGE SCALE GENOMIC DNA]</scope>
</reference>
<evidence type="ECO:0000256" key="1">
    <source>
        <dbReference type="ARBA" id="ARBA00004236"/>
    </source>
</evidence>
<dbReference type="PRINTS" id="PR01609">
    <property type="entry name" value="CD36FAMILY"/>
</dbReference>
<evidence type="ECO:0000313" key="10">
    <source>
        <dbReference type="Proteomes" id="UP000594454"/>
    </source>
</evidence>
<dbReference type="InParanoid" id="A0A7R8YUA9"/>
<sequence length="488" mass="55500">MCCKCCSETQRKVWVFGSGVFIGVIALILVLGWPQWGEDILESQLTLKEGSLMYDTWKETPIPIYLKFHLFNWTNSDQISNPDVKPHFKECGPYVFKEKHKRVKIQWNKNGTVSFNQIRTWQFDESQSGGSLDDVITSLNPITATVANMMRKEMDIFKEVINMLLNKKGGSLTITKTARELLFDGYDDPLLTFIKKFNSTAIDIPYDRFGWFVDRNNSDSFDGRFTIYNGQKDIKTMGLVDRWNGQNETEFFDGECGRIYGTTGELWPVKMDPVAPISVFVSDLCRSITLNYHDKYEAHGIEGSQWMGGDMVFDNGHLYEENRCFCLEEDFADCPPTGNLDISKCQLGAPATMSYPHFYMADPSYLNAVDGLSPNSTLHKFTIALHPETGIPLDLAARIQLNMYSRQDSKIDIFKNVQNVLLPVFWFAQMVHLDSDLASQVKLAILVPDLGLYISYGLFGVAAIIIIIGIILTLTKSWVRTPKDQFEK</sequence>
<dbReference type="AlphaFoldDB" id="A0A7R8YUA9"/>
<comment type="similarity">
    <text evidence="2">Belongs to the CD36 family.</text>
</comment>
<protein>
    <recommendedName>
        <fullName evidence="11">Protein croquemort</fullName>
    </recommendedName>
</protein>
<dbReference type="EMBL" id="LR899011">
    <property type="protein sequence ID" value="CAD7085972.1"/>
    <property type="molecule type" value="Genomic_DNA"/>
</dbReference>
<keyword evidence="10" id="KW-1185">Reference proteome</keyword>
<dbReference type="Proteomes" id="UP000594454">
    <property type="component" value="Chromosome 3"/>
</dbReference>
<feature type="transmembrane region" description="Helical" evidence="8">
    <location>
        <begin position="450"/>
        <end position="474"/>
    </location>
</feature>
<dbReference type="PANTHER" id="PTHR11923">
    <property type="entry name" value="SCAVENGER RECEPTOR CLASS B TYPE-1 SR-B1"/>
    <property type="match status" value="1"/>
</dbReference>
<dbReference type="PANTHER" id="PTHR11923:SF114">
    <property type="entry name" value="FI02050P-RELATED"/>
    <property type="match status" value="1"/>
</dbReference>